<dbReference type="EMBL" id="HBHT01003556">
    <property type="protein sequence ID" value="CAD9944597.1"/>
    <property type="molecule type" value="Transcribed_RNA"/>
</dbReference>
<evidence type="ECO:0000313" key="2">
    <source>
        <dbReference type="EMBL" id="CAD9944597.1"/>
    </source>
</evidence>
<organism evidence="2">
    <name type="scientific">Entomoneis paludosa</name>
    <dbReference type="NCBI Taxonomy" id="265537"/>
    <lineage>
        <taxon>Eukaryota</taxon>
        <taxon>Sar</taxon>
        <taxon>Stramenopiles</taxon>
        <taxon>Ochrophyta</taxon>
        <taxon>Bacillariophyta</taxon>
        <taxon>Bacillariophyceae</taxon>
        <taxon>Bacillariophycidae</taxon>
        <taxon>Entomoneidaceae</taxon>
        <taxon>Entomoneis</taxon>
    </lineage>
</organism>
<accession>A0A7S2VA72</accession>
<protein>
    <submittedName>
        <fullName evidence="2">Uncharacterized protein</fullName>
    </submittedName>
</protein>
<feature type="compositionally biased region" description="Acidic residues" evidence="1">
    <location>
        <begin position="256"/>
        <end position="284"/>
    </location>
</feature>
<proteinExistence type="predicted"/>
<gene>
    <name evidence="2" type="ORF">APAL1065_LOCUS2395</name>
</gene>
<feature type="compositionally biased region" description="Basic residues" evidence="1">
    <location>
        <begin position="229"/>
        <end position="238"/>
    </location>
</feature>
<name>A0A7S2VA72_9STRA</name>
<feature type="region of interest" description="Disordered" evidence="1">
    <location>
        <begin position="192"/>
        <end position="352"/>
    </location>
</feature>
<feature type="compositionally biased region" description="Basic and acidic residues" evidence="1">
    <location>
        <begin position="239"/>
        <end position="250"/>
    </location>
</feature>
<feature type="region of interest" description="Disordered" evidence="1">
    <location>
        <begin position="83"/>
        <end position="138"/>
    </location>
</feature>
<feature type="region of interest" description="Disordered" evidence="1">
    <location>
        <begin position="1"/>
        <end position="26"/>
    </location>
</feature>
<feature type="compositionally biased region" description="Acidic residues" evidence="1">
    <location>
        <begin position="332"/>
        <end position="352"/>
    </location>
</feature>
<feature type="compositionally biased region" description="Acidic residues" evidence="1">
    <location>
        <begin position="378"/>
        <end position="393"/>
    </location>
</feature>
<feature type="compositionally biased region" description="Basic and acidic residues" evidence="1">
    <location>
        <begin position="1"/>
        <end position="12"/>
    </location>
</feature>
<sequence length="421" mass="47821">MAAADAHQEQPPKKKRRPKRNQAQIPQWWMELTPHNTLDVEDEKTRQMYEERMALWYAEQAEEDAAKGMMFDIDGNPLTEEEASQASALGGWRNRWNGRQNKDGQGDDDGEEEGPRSFMFGGRNFKPGSEGWDPRQWGIDADDEEFDLYQTGAKLPPEYVTAMTNYAKAVGKYKDPGSDYGAGLRSTEGLYGRLGEKPAHQPDWMKKKLRSTKEGQTIRHGIYNDSPNKHLKYRTNPHIKRDDDDADKNYDYQAPAEDEEDAAAPEPEQEEEEDEEPASAEPDEPVAKPFSHKDYYYNSTTPEAGTVATNGARRQPEEPPVEQPNPAHLPDPDEDEEVVEEEEEVVEEEEMVYEEEDLMIEVEEGEESVYEEVVEEEETVVMEEETVAEEEQEAPAGQSLEDLQATLAAKMAELKRLQGGA</sequence>
<reference evidence="2" key="1">
    <citation type="submission" date="2021-01" db="EMBL/GenBank/DDBJ databases">
        <authorList>
            <person name="Corre E."/>
            <person name="Pelletier E."/>
            <person name="Niang G."/>
            <person name="Scheremetjew M."/>
            <person name="Finn R."/>
            <person name="Kale V."/>
            <person name="Holt S."/>
            <person name="Cochrane G."/>
            <person name="Meng A."/>
            <person name="Brown T."/>
            <person name="Cohen L."/>
        </authorList>
    </citation>
    <scope>NUCLEOTIDE SEQUENCE</scope>
    <source>
        <strain evidence="2">CCMP125</strain>
    </source>
</reference>
<evidence type="ECO:0000256" key="1">
    <source>
        <dbReference type="SAM" id="MobiDB-lite"/>
    </source>
</evidence>
<feature type="compositionally biased region" description="Basic and acidic residues" evidence="1">
    <location>
        <begin position="194"/>
        <end position="217"/>
    </location>
</feature>
<feature type="compositionally biased region" description="Polar residues" evidence="1">
    <location>
        <begin position="297"/>
        <end position="309"/>
    </location>
</feature>
<feature type="region of interest" description="Disordered" evidence="1">
    <location>
        <begin position="378"/>
        <end position="399"/>
    </location>
</feature>
<dbReference type="AlphaFoldDB" id="A0A7S2VA72"/>